<evidence type="ECO:0000313" key="1">
    <source>
        <dbReference type="EMBL" id="ATP26595.1"/>
    </source>
</evidence>
<sequence length="114" mass="12524">MVLKANPDSPNKAALLRAALVEELMTEQILTLAEAGPVEANISHEIIGNGYWRLNDEQLQNELDGATIVTRDNSFAAFTLLTGYRDKSYGGSPFVIIQNELRGQLHLMIAPDVD</sequence>
<gene>
    <name evidence="1" type="ORF">CQ842_06435</name>
</gene>
<accession>A0AAI8E5X9</accession>
<dbReference type="AlphaFoldDB" id="A0AAI8E5X9"/>
<protein>
    <submittedName>
        <fullName evidence="1">Uncharacterized protein</fullName>
    </submittedName>
</protein>
<organism evidence="1">
    <name type="scientific">Escherichia coli</name>
    <dbReference type="NCBI Taxonomy" id="562"/>
    <lineage>
        <taxon>Bacteria</taxon>
        <taxon>Pseudomonadati</taxon>
        <taxon>Pseudomonadota</taxon>
        <taxon>Gammaproteobacteria</taxon>
        <taxon>Enterobacterales</taxon>
        <taxon>Enterobacteriaceae</taxon>
        <taxon>Escherichia</taxon>
    </lineage>
</organism>
<dbReference type="EMBL" id="CP024092">
    <property type="protein sequence ID" value="ATP26595.1"/>
    <property type="molecule type" value="Genomic_DNA"/>
</dbReference>
<proteinExistence type="predicted"/>
<name>A0AAI8E5X9_ECOLX</name>
<reference evidence="1" key="1">
    <citation type="submission" date="2017-10" db="EMBL/GenBank/DDBJ databases">
        <title>Genome and in vitro analysis of Escherichia coli resistant to antibiotic.</title>
        <authorList>
            <person name="Pereira U.P."/>
            <person name="Facimoto C.T."/>
            <person name="Campos P.A."/>
            <person name="Araujo B.F."/>
            <person name="Royer S."/>
            <person name="Goncalves I.R."/>
            <person name="Ferreira M.L."/>
            <person name="Gontijo P."/>
            <person name="Ribas R.M."/>
        </authorList>
    </citation>
    <scope>NUCLEOTIDE SEQUENCE [LARGE SCALE GENOMIC DNA]</scope>
    <source>
        <strain evidence="1">UFU_EC98</strain>
    </source>
</reference>